<evidence type="ECO:0000313" key="4">
    <source>
        <dbReference type="Proteomes" id="UP000765509"/>
    </source>
</evidence>
<organism evidence="3 4">
    <name type="scientific">Austropuccinia psidii MF-1</name>
    <dbReference type="NCBI Taxonomy" id="1389203"/>
    <lineage>
        <taxon>Eukaryota</taxon>
        <taxon>Fungi</taxon>
        <taxon>Dikarya</taxon>
        <taxon>Basidiomycota</taxon>
        <taxon>Pucciniomycotina</taxon>
        <taxon>Pucciniomycetes</taxon>
        <taxon>Pucciniales</taxon>
        <taxon>Sphaerophragmiaceae</taxon>
        <taxon>Austropuccinia</taxon>
    </lineage>
</organism>
<evidence type="ECO:0000313" key="3">
    <source>
        <dbReference type="EMBL" id="MBW0514043.1"/>
    </source>
</evidence>
<sequence length="260" mass="28580">MSWVAISLLTLLFPFGQVEIVDLELFVYHQVLFLTYQTKPVQNNPPAKNTRSQRDTAVLTPTARFPLDRTPSVHQLSANLDRGPPMEGAAPLRRGGIKTRRSTSFSGLLGGYPGMSEGARSRLGETKDEEGEESVEEEDSEESEVATALGGVPEASEAENLAHFIQPLVSQAEPNFLKMMEQMTQFMGKLTQAVAPRDNSKAPAFKTSSMKAPDSFDGTQAHKLRGIIQSCQLIFNNDPANSFSDRKKLLYSTLFLTGRA</sequence>
<feature type="region of interest" description="Disordered" evidence="1">
    <location>
        <begin position="108"/>
        <end position="149"/>
    </location>
</feature>
<dbReference type="EMBL" id="AVOT02023786">
    <property type="protein sequence ID" value="MBW0514043.1"/>
    <property type="molecule type" value="Genomic_DNA"/>
</dbReference>
<proteinExistence type="predicted"/>
<name>A0A9Q3HQQ8_9BASI</name>
<feature type="compositionally biased region" description="Acidic residues" evidence="1">
    <location>
        <begin position="127"/>
        <end position="144"/>
    </location>
</feature>
<feature type="signal peptide" evidence="2">
    <location>
        <begin position="1"/>
        <end position="20"/>
    </location>
</feature>
<accession>A0A9Q3HQQ8</accession>
<gene>
    <name evidence="3" type="ORF">O181_053758</name>
</gene>
<protein>
    <submittedName>
        <fullName evidence="3">Uncharacterized protein</fullName>
    </submittedName>
</protein>
<keyword evidence="4" id="KW-1185">Reference proteome</keyword>
<keyword evidence="2" id="KW-0732">Signal</keyword>
<evidence type="ECO:0000256" key="2">
    <source>
        <dbReference type="SAM" id="SignalP"/>
    </source>
</evidence>
<feature type="chain" id="PRO_5040253124" evidence="2">
    <location>
        <begin position="21"/>
        <end position="260"/>
    </location>
</feature>
<reference evidence="3" key="1">
    <citation type="submission" date="2021-03" db="EMBL/GenBank/DDBJ databases">
        <title>Draft genome sequence of rust myrtle Austropuccinia psidii MF-1, a brazilian biotype.</title>
        <authorList>
            <person name="Quecine M.C."/>
            <person name="Pachon D.M.R."/>
            <person name="Bonatelli M.L."/>
            <person name="Correr F.H."/>
            <person name="Franceschini L.M."/>
            <person name="Leite T.F."/>
            <person name="Margarido G.R.A."/>
            <person name="Almeida C.A."/>
            <person name="Ferrarezi J.A."/>
            <person name="Labate C.A."/>
        </authorList>
    </citation>
    <scope>NUCLEOTIDE SEQUENCE</scope>
    <source>
        <strain evidence="3">MF-1</strain>
    </source>
</reference>
<dbReference type="AlphaFoldDB" id="A0A9Q3HQQ8"/>
<feature type="region of interest" description="Disordered" evidence="1">
    <location>
        <begin position="195"/>
        <end position="214"/>
    </location>
</feature>
<dbReference type="Proteomes" id="UP000765509">
    <property type="component" value="Unassembled WGS sequence"/>
</dbReference>
<comment type="caution">
    <text evidence="3">The sequence shown here is derived from an EMBL/GenBank/DDBJ whole genome shotgun (WGS) entry which is preliminary data.</text>
</comment>
<evidence type="ECO:0000256" key="1">
    <source>
        <dbReference type="SAM" id="MobiDB-lite"/>
    </source>
</evidence>